<evidence type="ECO:0000256" key="1">
    <source>
        <dbReference type="SAM" id="MobiDB-lite"/>
    </source>
</evidence>
<evidence type="ECO:0000313" key="2">
    <source>
        <dbReference type="EMBL" id="KAH9328318.1"/>
    </source>
</evidence>
<dbReference type="Proteomes" id="UP000824469">
    <property type="component" value="Unassembled WGS sequence"/>
</dbReference>
<keyword evidence="3" id="KW-1185">Reference proteome</keyword>
<comment type="caution">
    <text evidence="2">The sequence shown here is derived from an EMBL/GenBank/DDBJ whole genome shotgun (WGS) entry which is preliminary data.</text>
</comment>
<feature type="region of interest" description="Disordered" evidence="1">
    <location>
        <begin position="1"/>
        <end position="27"/>
    </location>
</feature>
<proteinExistence type="predicted"/>
<accession>A0AA38GU49</accession>
<dbReference type="AlphaFoldDB" id="A0AA38GU49"/>
<feature type="region of interest" description="Disordered" evidence="1">
    <location>
        <begin position="87"/>
        <end position="124"/>
    </location>
</feature>
<dbReference type="EMBL" id="JAHRHJ020000001">
    <property type="protein sequence ID" value="KAH9328318.1"/>
    <property type="molecule type" value="Genomic_DNA"/>
</dbReference>
<feature type="compositionally biased region" description="Basic and acidic residues" evidence="1">
    <location>
        <begin position="93"/>
        <end position="102"/>
    </location>
</feature>
<feature type="non-terminal residue" evidence="2">
    <location>
        <position position="1"/>
    </location>
</feature>
<sequence length="124" mass="14075">IRLGHLGRKDAKDVKRRSGRKEGQGRPFWVVQKNLSRQSGTFGTKVRGRYGEPKEPRANQITPCVISRKRDREARIGWIGGICPRQFGTTGLKGREGHEKPAGPRMNQETPRVTRENVQNFKGQ</sequence>
<gene>
    <name evidence="2" type="ORF">KI387_000426</name>
</gene>
<organism evidence="2 3">
    <name type="scientific">Taxus chinensis</name>
    <name type="common">Chinese yew</name>
    <name type="synonym">Taxus wallichiana var. chinensis</name>
    <dbReference type="NCBI Taxonomy" id="29808"/>
    <lineage>
        <taxon>Eukaryota</taxon>
        <taxon>Viridiplantae</taxon>
        <taxon>Streptophyta</taxon>
        <taxon>Embryophyta</taxon>
        <taxon>Tracheophyta</taxon>
        <taxon>Spermatophyta</taxon>
        <taxon>Pinopsida</taxon>
        <taxon>Pinidae</taxon>
        <taxon>Conifers II</taxon>
        <taxon>Cupressales</taxon>
        <taxon>Taxaceae</taxon>
        <taxon>Taxus</taxon>
    </lineage>
</organism>
<protein>
    <submittedName>
        <fullName evidence="2">Uncharacterized protein</fullName>
    </submittedName>
</protein>
<feature type="non-terminal residue" evidence="2">
    <location>
        <position position="124"/>
    </location>
</feature>
<name>A0AA38GU49_TAXCH</name>
<reference evidence="2 3" key="1">
    <citation type="journal article" date="2021" name="Nat. Plants">
        <title>The Taxus genome provides insights into paclitaxel biosynthesis.</title>
        <authorList>
            <person name="Xiong X."/>
            <person name="Gou J."/>
            <person name="Liao Q."/>
            <person name="Li Y."/>
            <person name="Zhou Q."/>
            <person name="Bi G."/>
            <person name="Li C."/>
            <person name="Du R."/>
            <person name="Wang X."/>
            <person name="Sun T."/>
            <person name="Guo L."/>
            <person name="Liang H."/>
            <person name="Lu P."/>
            <person name="Wu Y."/>
            <person name="Zhang Z."/>
            <person name="Ro D.K."/>
            <person name="Shang Y."/>
            <person name="Huang S."/>
            <person name="Yan J."/>
        </authorList>
    </citation>
    <scope>NUCLEOTIDE SEQUENCE [LARGE SCALE GENOMIC DNA]</scope>
    <source>
        <strain evidence="2">Ta-2019</strain>
    </source>
</reference>
<evidence type="ECO:0000313" key="3">
    <source>
        <dbReference type="Proteomes" id="UP000824469"/>
    </source>
</evidence>
<feature type="compositionally biased region" description="Polar residues" evidence="1">
    <location>
        <begin position="107"/>
        <end position="124"/>
    </location>
</feature>